<dbReference type="Gene3D" id="3.40.250.10">
    <property type="entry name" value="Rhodanese-like domain"/>
    <property type="match status" value="1"/>
</dbReference>
<evidence type="ECO:0000256" key="1">
    <source>
        <dbReference type="ARBA" id="ARBA00008601"/>
    </source>
</evidence>
<dbReference type="PANTHER" id="PTHR10159:SF529">
    <property type="entry name" value="TYROSINE-PROTEIN PHOSPHATASE DOMAIN-CONTAINING PROTEIN"/>
    <property type="match status" value="1"/>
</dbReference>
<dbReference type="Pfam" id="PF00782">
    <property type="entry name" value="DSPc"/>
    <property type="match status" value="1"/>
</dbReference>
<dbReference type="PROSITE" id="PS50056">
    <property type="entry name" value="TYR_PHOSPHATASE_2"/>
    <property type="match status" value="1"/>
</dbReference>
<feature type="domain" description="Tyrosine-protein phosphatase" evidence="6">
    <location>
        <begin position="221"/>
        <end position="363"/>
    </location>
</feature>
<dbReference type="OrthoDB" id="10252009at2759"/>
<dbReference type="RefSeq" id="XP_038061815.1">
    <property type="nucleotide sequence ID" value="XM_038205887.1"/>
</dbReference>
<comment type="similarity">
    <text evidence="1">Belongs to the protein-tyrosine phosphatase family. Non-receptor class dual specificity subfamily.</text>
</comment>
<dbReference type="InterPro" id="IPR036873">
    <property type="entry name" value="Rhodanese-like_dom_sf"/>
</dbReference>
<evidence type="ECO:0000259" key="8">
    <source>
        <dbReference type="PROSITE" id="PS50206"/>
    </source>
</evidence>
<protein>
    <recommendedName>
        <fullName evidence="2">protein-tyrosine-phosphatase</fullName>
        <ecNumber evidence="2">3.1.3.48</ecNumber>
    </recommendedName>
</protein>
<dbReference type="SUPFAM" id="SSF52799">
    <property type="entry name" value="(Phosphotyrosine protein) phosphatases II"/>
    <property type="match status" value="1"/>
</dbReference>
<dbReference type="GO" id="GO:0004725">
    <property type="term" value="F:protein tyrosine phosphatase activity"/>
    <property type="evidence" value="ECO:0007669"/>
    <property type="project" value="UniProtKB-EC"/>
</dbReference>
<sequence>MGSTCTKKKTSVAQCKEPDKQNNILKNSSDQSPVKNSVSPSEPPIAMAESKQQQTPTSPYLPLLSRTPEGALVPQSLPAQEEVDGYETPHGLYNLFNDGFLVPFIHCHEYMLILDAREQDPFSESHIMTARHHTAIDTDFDCLLAAGKLRKHTHIVLYDEQSSATETGQVLQSLASRLREEELDPVILIGGFRAFHTAYPFLCNDRLIRSEQERVNEIHTYPSEVLEGALYQGNARHASSHDIIKNLRITHIVNVTTECSNTFESECKYLQLKYADELSSNMKHRLQSAADFVADALRNQGRVLVHCAQGISRSSTVTVSFLMKYRGWSFADALTFLKSKRPRARPNRAFLIQLGDLERDLFGKKITDADEIWMNLS</sequence>
<dbReference type="SUPFAM" id="SSF52821">
    <property type="entry name" value="Rhodanese/Cell cycle control phosphatase"/>
    <property type="match status" value="1"/>
</dbReference>
<keyword evidence="3" id="KW-0378">Hydrolase</keyword>
<feature type="compositionally biased region" description="Polar residues" evidence="5">
    <location>
        <begin position="21"/>
        <end position="40"/>
    </location>
</feature>
<evidence type="ECO:0000256" key="4">
    <source>
        <dbReference type="ARBA" id="ARBA00022912"/>
    </source>
</evidence>
<dbReference type="OMA" id="LLMKGWW"/>
<dbReference type="GO" id="GO:0005737">
    <property type="term" value="C:cytoplasm"/>
    <property type="evidence" value="ECO:0007669"/>
    <property type="project" value="TreeGrafter"/>
</dbReference>
<evidence type="ECO:0000256" key="2">
    <source>
        <dbReference type="ARBA" id="ARBA00013064"/>
    </source>
</evidence>
<dbReference type="Proteomes" id="UP000887568">
    <property type="component" value="Unplaced"/>
</dbReference>
<dbReference type="CDD" id="cd14498">
    <property type="entry name" value="DSP"/>
    <property type="match status" value="1"/>
</dbReference>
<evidence type="ECO:0000256" key="5">
    <source>
        <dbReference type="SAM" id="MobiDB-lite"/>
    </source>
</evidence>
<accession>A0A914AEN2</accession>
<dbReference type="InterPro" id="IPR001763">
    <property type="entry name" value="Rhodanese-like_dom"/>
</dbReference>
<dbReference type="AlphaFoldDB" id="A0A914AEN2"/>
<proteinExistence type="inferred from homology"/>
<dbReference type="GeneID" id="119732398"/>
<feature type="region of interest" description="Disordered" evidence="5">
    <location>
        <begin position="1"/>
        <end position="66"/>
    </location>
</feature>
<evidence type="ECO:0000259" key="7">
    <source>
        <dbReference type="PROSITE" id="PS50056"/>
    </source>
</evidence>
<dbReference type="EC" id="3.1.3.48" evidence="2"/>
<dbReference type="SMART" id="SM00195">
    <property type="entry name" value="DSPc"/>
    <property type="match status" value="1"/>
</dbReference>
<keyword evidence="10" id="KW-1185">Reference proteome</keyword>
<dbReference type="EnsemblMetazoa" id="XM_038205887.1">
    <property type="protein sequence ID" value="XP_038061815.1"/>
    <property type="gene ID" value="LOC119732398"/>
</dbReference>
<dbReference type="PROSITE" id="PS50054">
    <property type="entry name" value="TYR_PHOSPHATASE_DUAL"/>
    <property type="match status" value="1"/>
</dbReference>
<dbReference type="InterPro" id="IPR000387">
    <property type="entry name" value="Tyr_Pase_dom"/>
</dbReference>
<dbReference type="InterPro" id="IPR029021">
    <property type="entry name" value="Prot-tyrosine_phosphatase-like"/>
</dbReference>
<dbReference type="InterPro" id="IPR016130">
    <property type="entry name" value="Tyr_Pase_AS"/>
</dbReference>
<dbReference type="EnsemblMetazoa" id="XM_038205886.1">
    <property type="protein sequence ID" value="XP_038061814.1"/>
    <property type="gene ID" value="LOC119732398"/>
</dbReference>
<dbReference type="GO" id="GO:0043409">
    <property type="term" value="P:negative regulation of MAPK cascade"/>
    <property type="evidence" value="ECO:0007669"/>
    <property type="project" value="TreeGrafter"/>
</dbReference>
<dbReference type="InterPro" id="IPR020422">
    <property type="entry name" value="TYR_PHOSPHATASE_DUAL_dom"/>
</dbReference>
<organism evidence="9 10">
    <name type="scientific">Patiria miniata</name>
    <name type="common">Bat star</name>
    <name type="synonym">Asterina miniata</name>
    <dbReference type="NCBI Taxonomy" id="46514"/>
    <lineage>
        <taxon>Eukaryota</taxon>
        <taxon>Metazoa</taxon>
        <taxon>Echinodermata</taxon>
        <taxon>Eleutherozoa</taxon>
        <taxon>Asterozoa</taxon>
        <taxon>Asteroidea</taxon>
        <taxon>Valvatacea</taxon>
        <taxon>Valvatida</taxon>
        <taxon>Asterinidae</taxon>
        <taxon>Patiria</taxon>
    </lineage>
</organism>
<feature type="compositionally biased region" description="Basic residues" evidence="5">
    <location>
        <begin position="1"/>
        <end position="10"/>
    </location>
</feature>
<dbReference type="InterPro" id="IPR000340">
    <property type="entry name" value="Dual-sp_phosphatase_cat-dom"/>
</dbReference>
<dbReference type="Gene3D" id="3.90.190.10">
    <property type="entry name" value="Protein tyrosine phosphatase superfamily"/>
    <property type="match status" value="1"/>
</dbReference>
<reference evidence="9" key="1">
    <citation type="submission" date="2022-11" db="UniProtKB">
        <authorList>
            <consortium name="EnsemblMetazoa"/>
        </authorList>
    </citation>
    <scope>IDENTIFICATION</scope>
</reference>
<evidence type="ECO:0000313" key="10">
    <source>
        <dbReference type="Proteomes" id="UP000887568"/>
    </source>
</evidence>
<evidence type="ECO:0000256" key="3">
    <source>
        <dbReference type="ARBA" id="ARBA00022801"/>
    </source>
</evidence>
<dbReference type="PROSITE" id="PS50206">
    <property type="entry name" value="RHODANESE_3"/>
    <property type="match status" value="1"/>
</dbReference>
<feature type="domain" description="Rhodanese" evidence="8">
    <location>
        <begin position="112"/>
        <end position="204"/>
    </location>
</feature>
<keyword evidence="4" id="KW-0904">Protein phosphatase</keyword>
<feature type="domain" description="Tyrosine specific protein phosphatases" evidence="7">
    <location>
        <begin position="284"/>
        <end position="342"/>
    </location>
</feature>
<evidence type="ECO:0000259" key="6">
    <source>
        <dbReference type="PROSITE" id="PS50054"/>
    </source>
</evidence>
<dbReference type="RefSeq" id="XP_038061814.1">
    <property type="nucleotide sequence ID" value="XM_038205886.1"/>
</dbReference>
<name>A0A914AEN2_PATMI</name>
<evidence type="ECO:0000313" key="9">
    <source>
        <dbReference type="EnsemblMetazoa" id="XP_038061814.1"/>
    </source>
</evidence>
<dbReference type="Pfam" id="PF00581">
    <property type="entry name" value="Rhodanese"/>
    <property type="match status" value="1"/>
</dbReference>
<dbReference type="PANTHER" id="PTHR10159">
    <property type="entry name" value="DUAL SPECIFICITY PROTEIN PHOSPHATASE"/>
    <property type="match status" value="1"/>
</dbReference>
<dbReference type="PROSITE" id="PS00383">
    <property type="entry name" value="TYR_PHOSPHATASE_1"/>
    <property type="match status" value="1"/>
</dbReference>